<gene>
    <name evidence="2" type="ORF">SAMN05444267_102473</name>
</gene>
<keyword evidence="2" id="KW-0808">Transferase</keyword>
<proteinExistence type="predicted"/>
<accession>A0A1M7DD29</accession>
<sequence length="169" mass="19656">MKLETERLQLKEINESNVEDILKIRGNPITNKFVERVSPKTNYDALEFILTIKRKTENKETVYWGISYKDEPNLIGTICLWKFTEDRKQAEVGYELLPDYHRKGIMSEALAAVLDCGFNTLNLQEILAFTKKSNENSKGLLLKHHFVLQEGRIDEGFPENIVFSLKKYN</sequence>
<evidence type="ECO:0000313" key="2">
    <source>
        <dbReference type="EMBL" id="SHL77384.1"/>
    </source>
</evidence>
<dbReference type="Pfam" id="PF13302">
    <property type="entry name" value="Acetyltransf_3"/>
    <property type="match status" value="1"/>
</dbReference>
<dbReference type="PROSITE" id="PS51186">
    <property type="entry name" value="GNAT"/>
    <property type="match status" value="1"/>
</dbReference>
<dbReference type="OrthoDB" id="9811523at2"/>
<dbReference type="Proteomes" id="UP000184364">
    <property type="component" value="Unassembled WGS sequence"/>
</dbReference>
<evidence type="ECO:0000259" key="1">
    <source>
        <dbReference type="PROSITE" id="PS51186"/>
    </source>
</evidence>
<evidence type="ECO:0000313" key="3">
    <source>
        <dbReference type="Proteomes" id="UP000184364"/>
    </source>
</evidence>
<dbReference type="PANTHER" id="PTHR43792">
    <property type="entry name" value="GNAT FAMILY, PUTATIVE (AFU_ORTHOLOGUE AFUA_3G00765)-RELATED-RELATED"/>
    <property type="match status" value="1"/>
</dbReference>
<feature type="domain" description="N-acetyltransferase" evidence="1">
    <location>
        <begin position="8"/>
        <end position="169"/>
    </location>
</feature>
<dbReference type="STRING" id="1302687.SAMN05444267_102473"/>
<dbReference type="InterPro" id="IPR016181">
    <property type="entry name" value="Acyl_CoA_acyltransferase"/>
</dbReference>
<reference evidence="3" key="1">
    <citation type="submission" date="2016-11" db="EMBL/GenBank/DDBJ databases">
        <authorList>
            <person name="Varghese N."/>
            <person name="Submissions S."/>
        </authorList>
    </citation>
    <scope>NUCLEOTIDE SEQUENCE [LARGE SCALE GENOMIC DNA]</scope>
    <source>
        <strain evidence="3">DSM 26899</strain>
    </source>
</reference>
<dbReference type="Gene3D" id="3.40.630.30">
    <property type="match status" value="1"/>
</dbReference>
<dbReference type="EMBL" id="FRAV01000024">
    <property type="protein sequence ID" value="SHL77384.1"/>
    <property type="molecule type" value="Genomic_DNA"/>
</dbReference>
<dbReference type="CDD" id="cd04301">
    <property type="entry name" value="NAT_SF"/>
    <property type="match status" value="1"/>
</dbReference>
<dbReference type="GO" id="GO:0016747">
    <property type="term" value="F:acyltransferase activity, transferring groups other than amino-acyl groups"/>
    <property type="evidence" value="ECO:0007669"/>
    <property type="project" value="InterPro"/>
</dbReference>
<organism evidence="2 3">
    <name type="scientific">Chryseobacterium polytrichastri</name>
    <dbReference type="NCBI Taxonomy" id="1302687"/>
    <lineage>
        <taxon>Bacteria</taxon>
        <taxon>Pseudomonadati</taxon>
        <taxon>Bacteroidota</taxon>
        <taxon>Flavobacteriia</taxon>
        <taxon>Flavobacteriales</taxon>
        <taxon>Weeksellaceae</taxon>
        <taxon>Chryseobacterium group</taxon>
        <taxon>Chryseobacterium</taxon>
    </lineage>
</organism>
<dbReference type="PANTHER" id="PTHR43792:SF1">
    <property type="entry name" value="N-ACETYLTRANSFERASE DOMAIN-CONTAINING PROTEIN"/>
    <property type="match status" value="1"/>
</dbReference>
<dbReference type="InterPro" id="IPR000182">
    <property type="entry name" value="GNAT_dom"/>
</dbReference>
<dbReference type="RefSeq" id="WP_073294297.1">
    <property type="nucleotide sequence ID" value="NZ_FRAV01000024.1"/>
</dbReference>
<dbReference type="SUPFAM" id="SSF55729">
    <property type="entry name" value="Acyl-CoA N-acyltransferases (Nat)"/>
    <property type="match status" value="1"/>
</dbReference>
<protein>
    <submittedName>
        <fullName evidence="2">Ribosomal-protein-alanine N-acetyltransferase</fullName>
    </submittedName>
</protein>
<keyword evidence="3" id="KW-1185">Reference proteome</keyword>
<dbReference type="InterPro" id="IPR051531">
    <property type="entry name" value="N-acetyltransferase"/>
</dbReference>
<dbReference type="AlphaFoldDB" id="A0A1M7DD29"/>
<name>A0A1M7DD29_9FLAO</name>